<evidence type="ECO:0000313" key="12">
    <source>
        <dbReference type="EMBL" id="PWN41303.1"/>
    </source>
</evidence>
<keyword evidence="8 9" id="KW-0539">Nucleus</keyword>
<keyword evidence="7 9" id="KW-0906">Nuclear pore complex</keyword>
<proteinExistence type="inferred from homology"/>
<dbReference type="Proteomes" id="UP000245783">
    <property type="component" value="Unassembled WGS sequence"/>
</dbReference>
<evidence type="ECO:0000313" key="13">
    <source>
        <dbReference type="Proteomes" id="UP000245783"/>
    </source>
</evidence>
<comment type="similarity">
    <text evidence="2 9">Belongs to the nucleoporin Nup85 family.</text>
</comment>
<evidence type="ECO:0000256" key="1">
    <source>
        <dbReference type="ARBA" id="ARBA00004567"/>
    </source>
</evidence>
<evidence type="ECO:0000256" key="6">
    <source>
        <dbReference type="ARBA" id="ARBA00023010"/>
    </source>
</evidence>
<dbReference type="GeneID" id="37036173"/>
<evidence type="ECO:0000256" key="10">
    <source>
        <dbReference type="SAM" id="Coils"/>
    </source>
</evidence>
<evidence type="ECO:0000256" key="11">
    <source>
        <dbReference type="SAM" id="MobiDB-lite"/>
    </source>
</evidence>
<feature type="compositionally biased region" description="Basic and acidic residues" evidence="11">
    <location>
        <begin position="556"/>
        <end position="574"/>
    </location>
</feature>
<dbReference type="GO" id="GO:0031965">
    <property type="term" value="C:nuclear membrane"/>
    <property type="evidence" value="ECO:0007669"/>
    <property type="project" value="UniProtKB-UniRule"/>
</dbReference>
<comment type="subunit">
    <text evidence="9">Component of the nuclear pore complex (NPC).</text>
</comment>
<keyword evidence="4 9" id="KW-0509">mRNA transport</keyword>
<accession>A0A316VY36</accession>
<keyword evidence="9" id="KW-0472">Membrane</keyword>
<dbReference type="InterPro" id="IPR011502">
    <property type="entry name" value="Nucleoporin_Nup85"/>
</dbReference>
<protein>
    <recommendedName>
        <fullName evidence="9">Nuclear pore complex protein Nup85</fullName>
    </recommendedName>
</protein>
<keyword evidence="3 9" id="KW-0813">Transport</keyword>
<keyword evidence="13" id="KW-1185">Reference proteome</keyword>
<keyword evidence="5 9" id="KW-0653">Protein transport</keyword>
<dbReference type="GO" id="GO:0031080">
    <property type="term" value="C:nuclear pore outer ring"/>
    <property type="evidence" value="ECO:0007669"/>
    <property type="project" value="TreeGrafter"/>
</dbReference>
<reference evidence="12 13" key="1">
    <citation type="journal article" date="2018" name="Mol. Biol. Evol.">
        <title>Broad Genomic Sampling Reveals a Smut Pathogenic Ancestry of the Fungal Clade Ustilaginomycotina.</title>
        <authorList>
            <person name="Kijpornyongpan T."/>
            <person name="Mondo S.J."/>
            <person name="Barry K."/>
            <person name="Sandor L."/>
            <person name="Lee J."/>
            <person name="Lipzen A."/>
            <person name="Pangilinan J."/>
            <person name="LaButti K."/>
            <person name="Hainaut M."/>
            <person name="Henrissat B."/>
            <person name="Grigoriev I.V."/>
            <person name="Spatafora J.W."/>
            <person name="Aime M.C."/>
        </authorList>
    </citation>
    <scope>NUCLEOTIDE SEQUENCE [LARGE SCALE GENOMIC DNA]</scope>
    <source>
        <strain evidence="12 13">MCA 4658</strain>
    </source>
</reference>
<feature type="region of interest" description="Disordered" evidence="11">
    <location>
        <begin position="541"/>
        <end position="574"/>
    </location>
</feature>
<organism evidence="12 13">
    <name type="scientific">Ceraceosorus guamensis</name>
    <dbReference type="NCBI Taxonomy" id="1522189"/>
    <lineage>
        <taxon>Eukaryota</taxon>
        <taxon>Fungi</taxon>
        <taxon>Dikarya</taxon>
        <taxon>Basidiomycota</taxon>
        <taxon>Ustilaginomycotina</taxon>
        <taxon>Exobasidiomycetes</taxon>
        <taxon>Ceraceosorales</taxon>
        <taxon>Ceraceosoraceae</taxon>
        <taxon>Ceraceosorus</taxon>
    </lineage>
</organism>
<keyword evidence="10" id="KW-0175">Coiled coil</keyword>
<name>A0A316VY36_9BASI</name>
<dbReference type="STRING" id="1522189.A0A316VY36"/>
<evidence type="ECO:0000256" key="3">
    <source>
        <dbReference type="ARBA" id="ARBA00022448"/>
    </source>
</evidence>
<gene>
    <name evidence="12" type="ORF">IE81DRAFT_324693</name>
</gene>
<dbReference type="AlphaFoldDB" id="A0A316VY36"/>
<dbReference type="OrthoDB" id="17644at2759"/>
<dbReference type="InParanoid" id="A0A316VY36"/>
<sequence>MSNFASTSSRSQLPPKQVEMLEPLAWKPEPLRDTLLRGMFAGDWADEDTVNFLVSSYIVFSNLKQIIQPQSSARDEAFSSRSSFLGAASHSRQTVSITAETISRLSRVSTNLYSRDLTTFQRRLGSRLEELSELTSSNATSNETRKELKAELEGLRRRASCCAEARQILSLATTMYLPQDGEGMGIVGEELLNWVNIIDPAPSTEEGRLVISSAVPYEHAQYWDYLLRLTIRGFNKSAATLLRSLSTHQSSTIARLSVEVAELFDTLPRSTSFGTERQFVNTRRSWVLGVRALLSRLEKDMDRAELELAGGADEAEGEASGGSGRFDASKKRASFSSEEAEDARLEYEAQFRCLLEIVAGVAGRTFEACQDWKEALGAWGVYVLPTMRRENVPETMRQILKELPIDQASDGESLLSLIAGGETSQLVQKLLQYDAWLAVHLIDLLDKAGIADDETARGIAIEQYAETLLDDSGLWRLSVDYLGCILSAEQSLPLSATERIRVRMRDIILSVPLDESKSSSTTTDAIYNSRLSLKTLAELEGERAQEEMDEDSDDPDAAKERRAQRAKEESEKRGNAFAREVEQVLGACVAHRLEGEARAVCKRVAKHKAASGQYGLAIAYCVRAGDARQVRRIADAILEEYVIRGADVFCKLVDDIPRSLLDGLPTSKSNEKVDAQDENVELNEEYGSGRSLISGRLAFLARYRDFHHLYAERRLREAAELLVLLLTSNVAPERFWAVLIIDAIPLLESEENLFTTEETFDLLRVVEQILSSISGPGASADTQHFLGYVERLLSPAESVTETAALRRDLADIDVDAAKQRLDVARFGLARQLARNCGAGGPLL</sequence>
<dbReference type="PANTHER" id="PTHR13373">
    <property type="entry name" value="FROUNT PROTEIN-RELATED"/>
    <property type="match status" value="1"/>
</dbReference>
<evidence type="ECO:0000256" key="8">
    <source>
        <dbReference type="ARBA" id="ARBA00023242"/>
    </source>
</evidence>
<dbReference type="GO" id="GO:0045893">
    <property type="term" value="P:positive regulation of DNA-templated transcription"/>
    <property type="evidence" value="ECO:0007669"/>
    <property type="project" value="TreeGrafter"/>
</dbReference>
<dbReference type="EMBL" id="KZ819395">
    <property type="protein sequence ID" value="PWN41303.1"/>
    <property type="molecule type" value="Genomic_DNA"/>
</dbReference>
<evidence type="ECO:0000256" key="5">
    <source>
        <dbReference type="ARBA" id="ARBA00022927"/>
    </source>
</evidence>
<dbReference type="PANTHER" id="PTHR13373:SF21">
    <property type="entry name" value="NUCLEAR PORE COMPLEX PROTEIN NUP85"/>
    <property type="match status" value="1"/>
</dbReference>
<comment type="function">
    <text evidence="9">Functions as a component of the nuclear pore complex (NPC).</text>
</comment>
<keyword evidence="6 9" id="KW-0811">Translocation</keyword>
<feature type="region of interest" description="Disordered" evidence="11">
    <location>
        <begin position="309"/>
        <end position="331"/>
    </location>
</feature>
<evidence type="ECO:0000256" key="7">
    <source>
        <dbReference type="ARBA" id="ARBA00023132"/>
    </source>
</evidence>
<evidence type="ECO:0000256" key="9">
    <source>
        <dbReference type="RuleBase" id="RU365073"/>
    </source>
</evidence>
<dbReference type="GO" id="GO:0006606">
    <property type="term" value="P:protein import into nucleus"/>
    <property type="evidence" value="ECO:0007669"/>
    <property type="project" value="TreeGrafter"/>
</dbReference>
<dbReference type="RefSeq" id="XP_025368463.1">
    <property type="nucleotide sequence ID" value="XM_025514303.1"/>
</dbReference>
<dbReference type="GO" id="GO:0017056">
    <property type="term" value="F:structural constituent of nuclear pore"/>
    <property type="evidence" value="ECO:0007669"/>
    <property type="project" value="TreeGrafter"/>
</dbReference>
<evidence type="ECO:0000256" key="2">
    <source>
        <dbReference type="ARBA" id="ARBA00005573"/>
    </source>
</evidence>
<comment type="subcellular location">
    <subcellularLocation>
        <location evidence="1 9">Nucleus</location>
        <location evidence="1 9">Nuclear pore complex</location>
    </subcellularLocation>
</comment>
<feature type="coiled-coil region" evidence="10">
    <location>
        <begin position="131"/>
        <end position="165"/>
    </location>
</feature>
<dbReference type="GO" id="GO:0006406">
    <property type="term" value="P:mRNA export from nucleus"/>
    <property type="evidence" value="ECO:0007669"/>
    <property type="project" value="TreeGrafter"/>
</dbReference>
<dbReference type="Pfam" id="PF07575">
    <property type="entry name" value="Nucleopor_Nup85"/>
    <property type="match status" value="3"/>
</dbReference>
<evidence type="ECO:0000256" key="4">
    <source>
        <dbReference type="ARBA" id="ARBA00022816"/>
    </source>
</evidence>